<reference evidence="13 14" key="1">
    <citation type="submission" date="2009-01" db="EMBL/GenBank/DDBJ databases">
        <authorList>
            <person name="Fulton L."/>
            <person name="Clifton S."/>
            <person name="Fulton B."/>
            <person name="Xu J."/>
            <person name="Minx P."/>
            <person name="Pepin K.H."/>
            <person name="Johnson M."/>
            <person name="Bhonagiri V."/>
            <person name="Nash W.E."/>
            <person name="Mardis E.R."/>
            <person name="Wilson R.K."/>
        </authorList>
    </citation>
    <scope>NUCLEOTIDE SEQUENCE [LARGE SCALE GENOMIC DNA]</scope>
    <source>
        <strain evidence="13 14">DSM 5476</strain>
    </source>
</reference>
<accession>C0EAX5</accession>
<dbReference type="EMBL" id="ACEC01000035">
    <property type="protein sequence ID" value="EEG31443.1"/>
    <property type="molecule type" value="Genomic_DNA"/>
</dbReference>
<dbReference type="CDD" id="cd09278">
    <property type="entry name" value="RNase_HI_prokaryote_like"/>
    <property type="match status" value="1"/>
</dbReference>
<reference evidence="13 14" key="2">
    <citation type="submission" date="2009-02" db="EMBL/GenBank/DDBJ databases">
        <title>Draft genome sequence of Clostridium methylpentosum (DSM 5476).</title>
        <authorList>
            <person name="Sudarsanam P."/>
            <person name="Ley R."/>
            <person name="Guruge J."/>
            <person name="Turnbaugh P.J."/>
            <person name="Mahowald M."/>
            <person name="Liep D."/>
            <person name="Gordon J."/>
        </authorList>
    </citation>
    <scope>NUCLEOTIDE SEQUENCE [LARGE SCALE GENOMIC DNA]</scope>
    <source>
        <strain evidence="13 14">DSM 5476</strain>
    </source>
</reference>
<comment type="subunit">
    <text evidence="4 11">Monomer.</text>
</comment>
<comment type="function">
    <text evidence="2 11">Endonuclease that specifically degrades the RNA of RNA-DNA hybrids.</text>
</comment>
<dbReference type="SUPFAM" id="SSF53098">
    <property type="entry name" value="Ribonuclease H-like"/>
    <property type="match status" value="1"/>
</dbReference>
<evidence type="ECO:0000256" key="2">
    <source>
        <dbReference type="ARBA" id="ARBA00004065"/>
    </source>
</evidence>
<name>C0EAX5_9FIRM</name>
<feature type="binding site" evidence="11">
    <location>
        <position position="69"/>
    </location>
    <ligand>
        <name>Mg(2+)</name>
        <dbReference type="ChEBI" id="CHEBI:18420"/>
        <label>1</label>
    </ligand>
</feature>
<feature type="binding site" evidence="11">
    <location>
        <position position="47"/>
    </location>
    <ligand>
        <name>Mg(2+)</name>
        <dbReference type="ChEBI" id="CHEBI:18420"/>
        <label>1</label>
    </ligand>
</feature>
<dbReference type="Proteomes" id="UP000003340">
    <property type="component" value="Unassembled WGS sequence"/>
</dbReference>
<dbReference type="AlphaFoldDB" id="C0EAX5"/>
<keyword evidence="11" id="KW-0963">Cytoplasm</keyword>
<dbReference type="Pfam" id="PF00075">
    <property type="entry name" value="RNase_H"/>
    <property type="match status" value="1"/>
</dbReference>
<keyword evidence="9 11" id="KW-0378">Hydrolase</keyword>
<feature type="domain" description="RNase H type-1" evidence="12">
    <location>
        <begin position="1"/>
        <end position="142"/>
    </location>
</feature>
<evidence type="ECO:0000256" key="4">
    <source>
        <dbReference type="ARBA" id="ARBA00011245"/>
    </source>
</evidence>
<comment type="catalytic activity">
    <reaction evidence="1 11">
        <text>Endonucleolytic cleavage to 5'-phosphomonoester.</text>
        <dbReference type="EC" id="3.1.26.4"/>
    </reaction>
</comment>
<dbReference type="GO" id="GO:0005737">
    <property type="term" value="C:cytoplasm"/>
    <property type="evidence" value="ECO:0007669"/>
    <property type="project" value="UniProtKB-SubCell"/>
</dbReference>
<evidence type="ECO:0000256" key="10">
    <source>
        <dbReference type="ARBA" id="ARBA00022842"/>
    </source>
</evidence>
<evidence type="ECO:0000256" key="1">
    <source>
        <dbReference type="ARBA" id="ARBA00000077"/>
    </source>
</evidence>
<keyword evidence="14" id="KW-1185">Reference proteome</keyword>
<organism evidence="13 14">
    <name type="scientific">[Clostridium] methylpentosum DSM 5476</name>
    <dbReference type="NCBI Taxonomy" id="537013"/>
    <lineage>
        <taxon>Bacteria</taxon>
        <taxon>Bacillati</taxon>
        <taxon>Bacillota</taxon>
        <taxon>Clostridia</taxon>
        <taxon>Eubacteriales</taxon>
        <taxon>Oscillospiraceae</taxon>
        <taxon>Oscillospiraceae incertae sedis</taxon>
    </lineage>
</organism>
<keyword evidence="6 11" id="KW-0540">Nuclease</keyword>
<protein>
    <recommendedName>
        <fullName evidence="5 11">Ribonuclease H</fullName>
        <shortName evidence="11">RNase H</shortName>
        <ecNumber evidence="5 11">3.1.26.4</ecNumber>
    </recommendedName>
</protein>
<keyword evidence="8 11" id="KW-0255">Endonuclease</keyword>
<dbReference type="EC" id="3.1.26.4" evidence="5 11"/>
<feature type="binding site" evidence="11">
    <location>
        <position position="134"/>
    </location>
    <ligand>
        <name>Mg(2+)</name>
        <dbReference type="ChEBI" id="CHEBI:18420"/>
        <label>2</label>
    </ligand>
</feature>
<evidence type="ECO:0000259" key="12">
    <source>
        <dbReference type="PROSITE" id="PS50879"/>
    </source>
</evidence>
<dbReference type="STRING" id="537013.CLOSTMETH_00992"/>
<feature type="binding site" evidence="11">
    <location>
        <position position="9"/>
    </location>
    <ligand>
        <name>Mg(2+)</name>
        <dbReference type="ChEBI" id="CHEBI:18420"/>
        <label>2</label>
    </ligand>
</feature>
<dbReference type="GO" id="GO:0043137">
    <property type="term" value="P:DNA replication, removal of RNA primer"/>
    <property type="evidence" value="ECO:0007669"/>
    <property type="project" value="TreeGrafter"/>
</dbReference>
<evidence type="ECO:0000256" key="9">
    <source>
        <dbReference type="ARBA" id="ARBA00022801"/>
    </source>
</evidence>
<evidence type="ECO:0000256" key="5">
    <source>
        <dbReference type="ARBA" id="ARBA00012180"/>
    </source>
</evidence>
<dbReference type="NCBIfam" id="NF001236">
    <property type="entry name" value="PRK00203.1"/>
    <property type="match status" value="1"/>
</dbReference>
<dbReference type="eggNOG" id="COG0328">
    <property type="taxonomic scope" value="Bacteria"/>
</dbReference>
<evidence type="ECO:0000256" key="3">
    <source>
        <dbReference type="ARBA" id="ARBA00005300"/>
    </source>
</evidence>
<evidence type="ECO:0000256" key="7">
    <source>
        <dbReference type="ARBA" id="ARBA00022723"/>
    </source>
</evidence>
<dbReference type="PANTHER" id="PTHR10642:SF26">
    <property type="entry name" value="RIBONUCLEASE H1"/>
    <property type="match status" value="1"/>
</dbReference>
<comment type="similarity">
    <text evidence="3 11">Belongs to the RNase H family.</text>
</comment>
<dbReference type="InterPro" id="IPR002156">
    <property type="entry name" value="RNaseH_domain"/>
</dbReference>
<keyword evidence="10 11" id="KW-0460">Magnesium</keyword>
<dbReference type="HAMAP" id="MF_00042">
    <property type="entry name" value="RNase_H"/>
    <property type="match status" value="1"/>
</dbReference>
<dbReference type="PANTHER" id="PTHR10642">
    <property type="entry name" value="RIBONUCLEASE H1"/>
    <property type="match status" value="1"/>
</dbReference>
<evidence type="ECO:0000256" key="8">
    <source>
        <dbReference type="ARBA" id="ARBA00022759"/>
    </source>
</evidence>
<dbReference type="InterPro" id="IPR036397">
    <property type="entry name" value="RNaseH_sf"/>
</dbReference>
<dbReference type="Gene3D" id="3.30.420.10">
    <property type="entry name" value="Ribonuclease H-like superfamily/Ribonuclease H"/>
    <property type="match status" value="1"/>
</dbReference>
<dbReference type="InterPro" id="IPR022892">
    <property type="entry name" value="RNaseHI"/>
</dbReference>
<comment type="subcellular location">
    <subcellularLocation>
        <location evidence="11">Cytoplasm</location>
    </subcellularLocation>
</comment>
<dbReference type="GO" id="GO:0000287">
    <property type="term" value="F:magnesium ion binding"/>
    <property type="evidence" value="ECO:0007669"/>
    <property type="project" value="UniProtKB-UniRule"/>
</dbReference>
<dbReference type="GO" id="GO:0003676">
    <property type="term" value="F:nucleic acid binding"/>
    <property type="evidence" value="ECO:0007669"/>
    <property type="project" value="InterPro"/>
</dbReference>
<evidence type="ECO:0000256" key="6">
    <source>
        <dbReference type="ARBA" id="ARBA00022722"/>
    </source>
</evidence>
<evidence type="ECO:0000313" key="13">
    <source>
        <dbReference type="EMBL" id="EEG31443.1"/>
    </source>
</evidence>
<dbReference type="HOGENOM" id="CLU_030894_6_2_9"/>
<dbReference type="FunFam" id="3.30.420.10:FF:000089">
    <property type="entry name" value="Ribonuclease H"/>
    <property type="match status" value="1"/>
</dbReference>
<dbReference type="PROSITE" id="PS50879">
    <property type="entry name" value="RNASE_H_1"/>
    <property type="match status" value="1"/>
</dbReference>
<evidence type="ECO:0000256" key="11">
    <source>
        <dbReference type="HAMAP-Rule" id="MF_00042"/>
    </source>
</evidence>
<dbReference type="InterPro" id="IPR012337">
    <property type="entry name" value="RNaseH-like_sf"/>
</dbReference>
<evidence type="ECO:0000313" key="14">
    <source>
        <dbReference type="Proteomes" id="UP000003340"/>
    </source>
</evidence>
<dbReference type="GO" id="GO:0004523">
    <property type="term" value="F:RNA-DNA hybrid ribonuclease activity"/>
    <property type="evidence" value="ECO:0007669"/>
    <property type="project" value="UniProtKB-UniRule"/>
</dbReference>
<proteinExistence type="inferred from homology"/>
<comment type="cofactor">
    <cofactor evidence="11">
        <name>Mg(2+)</name>
        <dbReference type="ChEBI" id="CHEBI:18420"/>
    </cofactor>
    <text evidence="11">Binds 1 Mg(2+) ion per subunit. May bind a second metal ion at a regulatory site, or after substrate binding.</text>
</comment>
<sequence>MKKVDIYTDGACSGNPGPGGWGAILRFGPHEKELSGGEPNTTNNRMELTAVIQALSALKESCEITIHSDSKYIIDAIQQGWAKKWRANGWMRNKKDKALNPDLWGKLLDLLEEHQVTFHWVKGHAGHPENERCDQLAVAQSQKYAK</sequence>
<keyword evidence="7 11" id="KW-0479">Metal-binding</keyword>
<feature type="binding site" evidence="11">
    <location>
        <position position="9"/>
    </location>
    <ligand>
        <name>Mg(2+)</name>
        <dbReference type="ChEBI" id="CHEBI:18420"/>
        <label>1</label>
    </ligand>
</feature>
<gene>
    <name evidence="11 13" type="primary">rnhA</name>
    <name evidence="13" type="ORF">CLOSTMETH_00992</name>
</gene>
<dbReference type="InterPro" id="IPR050092">
    <property type="entry name" value="RNase_H"/>
</dbReference>
<comment type="caution">
    <text evidence="13">The sequence shown here is derived from an EMBL/GenBank/DDBJ whole genome shotgun (WGS) entry which is preliminary data.</text>
</comment>